<dbReference type="Gene3D" id="2.30.30.40">
    <property type="entry name" value="SH3 Domains"/>
    <property type="match status" value="1"/>
</dbReference>
<reference evidence="3 4" key="1">
    <citation type="submission" date="2018-09" db="EMBL/GenBank/DDBJ databases">
        <authorList>
            <person name="Zhu H."/>
        </authorList>
    </citation>
    <scope>NUCLEOTIDE SEQUENCE [LARGE SCALE GENOMIC DNA]</scope>
    <source>
        <strain evidence="3 4">K2W22B-5</strain>
    </source>
</reference>
<name>A0A418W077_9PROT</name>
<dbReference type="AlphaFoldDB" id="A0A418W077"/>
<organism evidence="3 4">
    <name type="scientific">Azospirillum cavernae</name>
    <dbReference type="NCBI Taxonomy" id="2320860"/>
    <lineage>
        <taxon>Bacteria</taxon>
        <taxon>Pseudomonadati</taxon>
        <taxon>Pseudomonadota</taxon>
        <taxon>Alphaproteobacteria</taxon>
        <taxon>Rhodospirillales</taxon>
        <taxon>Azospirillaceae</taxon>
        <taxon>Azospirillum</taxon>
    </lineage>
</organism>
<evidence type="ECO:0000313" key="4">
    <source>
        <dbReference type="Proteomes" id="UP000283458"/>
    </source>
</evidence>
<gene>
    <name evidence="3" type="ORF">D3877_01690</name>
</gene>
<sequence>MNRRVLFPLGLALTMLMVPGCLPRDRIPNPADVRSAPDTGPGLDPIFGQWEADKPTQLRAQPTNGAAVIASIGAGQSVTTLGRVRNSDWVAVKAGGSTAYVRLHLLRLKGSAPSGTRGTTTTLAKPVDNAGPTIKAAPRGKIGAAPIPN</sequence>
<dbReference type="OrthoDB" id="7303331at2"/>
<evidence type="ECO:0000256" key="1">
    <source>
        <dbReference type="SAM" id="MobiDB-lite"/>
    </source>
</evidence>
<feature type="compositionally biased region" description="Polar residues" evidence="1">
    <location>
        <begin position="113"/>
        <end position="123"/>
    </location>
</feature>
<evidence type="ECO:0000313" key="3">
    <source>
        <dbReference type="EMBL" id="RJF83413.1"/>
    </source>
</evidence>
<evidence type="ECO:0000259" key="2">
    <source>
        <dbReference type="Pfam" id="PF08239"/>
    </source>
</evidence>
<dbReference type="EMBL" id="QYUL01000001">
    <property type="protein sequence ID" value="RJF83413.1"/>
    <property type="molecule type" value="Genomic_DNA"/>
</dbReference>
<proteinExistence type="predicted"/>
<dbReference type="InterPro" id="IPR003646">
    <property type="entry name" value="SH3-like_bac-type"/>
</dbReference>
<dbReference type="Pfam" id="PF08239">
    <property type="entry name" value="SH3_3"/>
    <property type="match status" value="1"/>
</dbReference>
<accession>A0A418W077</accession>
<comment type="caution">
    <text evidence="3">The sequence shown here is derived from an EMBL/GenBank/DDBJ whole genome shotgun (WGS) entry which is preliminary data.</text>
</comment>
<dbReference type="Proteomes" id="UP000283458">
    <property type="component" value="Unassembled WGS sequence"/>
</dbReference>
<protein>
    <submittedName>
        <fullName evidence="3">SH3 domain-containing protein</fullName>
    </submittedName>
</protein>
<feature type="domain" description="SH3b" evidence="2">
    <location>
        <begin position="57"/>
        <end position="102"/>
    </location>
</feature>
<feature type="region of interest" description="Disordered" evidence="1">
    <location>
        <begin position="112"/>
        <end position="149"/>
    </location>
</feature>
<keyword evidence="4" id="KW-1185">Reference proteome</keyword>